<gene>
    <name evidence="2" type="ORF">FILTAD_00242</name>
</gene>
<organism evidence="2 3">
    <name type="scientific">Filibacter tadaridae</name>
    <dbReference type="NCBI Taxonomy" id="2483811"/>
    <lineage>
        <taxon>Bacteria</taxon>
        <taxon>Bacillati</taxon>
        <taxon>Bacillota</taxon>
        <taxon>Bacilli</taxon>
        <taxon>Bacillales</taxon>
        <taxon>Caryophanaceae</taxon>
        <taxon>Filibacter</taxon>
    </lineage>
</organism>
<evidence type="ECO:0000313" key="3">
    <source>
        <dbReference type="Proteomes" id="UP000270468"/>
    </source>
</evidence>
<evidence type="ECO:0000313" key="2">
    <source>
        <dbReference type="EMBL" id="VDC19306.1"/>
    </source>
</evidence>
<feature type="domain" description="Schlafen AlbA-2" evidence="1">
    <location>
        <begin position="19"/>
        <end position="141"/>
    </location>
</feature>
<dbReference type="Proteomes" id="UP000270468">
    <property type="component" value="Unassembled WGS sequence"/>
</dbReference>
<dbReference type="EMBL" id="UXAV01000017">
    <property type="protein sequence ID" value="VDC19306.1"/>
    <property type="molecule type" value="Genomic_DNA"/>
</dbReference>
<sequence>MNELELKNLLNEFRGLPAENEWVEFKEAKNDYSFDNLGQYFSALSNESNLFSQEFGWLIFGVEDKEKKIVGTKYREKRSELDRLKHEIAQSTGGLTFIEIHELFYPEGRVVIFQIPAAPKGIPTPWKGHYFGRSGESKVALNMQEIEQIRGQSQYNDWSAVVLPEVTIEDLDSKAIQRARSEYKKKNPRIADDVDSWDDFTFLNKVKLTIKGQLTRAAILLLGIPESEQYLVPASARMTWILKGEHNNELDYEHFGPPLLLNTDELFSKIRNLRYRYIPEQSLFPLEIYQYDSYVIREALHNCIAHQDYTLHSRINVVEKPDELIFTNVGDFIPGNISNVIHSDTPQEFYRNRFLAEAMVNLNMIDTIGSGIKKMFNEQRKRFFPMPDYDLSNPGKVVVKIHGKVIDYNYTRVLINNLNMDLDAVIALDKVQKKQQITKQELAMLRKLGVVEGRASNLYVSAEIAEITGDKETYIRNKAFNRDYYKQVIHSYLEQYHQATRENINNLLMDKISDSLNEKQKNKYIGNLLYDMSKKDKSIVNIGSPRYSKWVLNDKS</sequence>
<keyword evidence="3" id="KW-1185">Reference proteome</keyword>
<dbReference type="PANTHER" id="PTHR30595">
    <property type="entry name" value="GLPR-RELATED TRANSCRIPTIONAL REPRESSOR"/>
    <property type="match status" value="1"/>
</dbReference>
<dbReference type="InterPro" id="IPR038475">
    <property type="entry name" value="RecG_C_sf"/>
</dbReference>
<dbReference type="OrthoDB" id="9807907at2"/>
<dbReference type="Gene3D" id="3.30.950.30">
    <property type="entry name" value="Schlafen, AAA domain"/>
    <property type="match status" value="1"/>
</dbReference>
<dbReference type="Pfam" id="PF04326">
    <property type="entry name" value="SLFN_AlbA_2"/>
    <property type="match status" value="1"/>
</dbReference>
<reference evidence="2 3" key="1">
    <citation type="submission" date="2018-11" db="EMBL/GenBank/DDBJ databases">
        <authorList>
            <person name="Criscuolo A."/>
        </authorList>
    </citation>
    <scope>NUCLEOTIDE SEQUENCE [LARGE SCALE GENOMIC DNA]</scope>
    <source>
        <strain evidence="2">ATB-66</strain>
    </source>
</reference>
<accession>A0A3P5WTI6</accession>
<dbReference type="Gene3D" id="3.30.565.60">
    <property type="match status" value="1"/>
</dbReference>
<dbReference type="AlphaFoldDB" id="A0A3P5WTI6"/>
<dbReference type="InterPro" id="IPR038461">
    <property type="entry name" value="Schlafen_AlbA_2_dom_sf"/>
</dbReference>
<dbReference type="PANTHER" id="PTHR30595:SF6">
    <property type="entry name" value="SCHLAFEN ALBA-2 DOMAIN-CONTAINING PROTEIN"/>
    <property type="match status" value="1"/>
</dbReference>
<dbReference type="Pfam" id="PF13749">
    <property type="entry name" value="HATPase_c_4"/>
    <property type="match status" value="1"/>
</dbReference>
<name>A0A3P5WTI6_9BACL</name>
<evidence type="ECO:0000259" key="1">
    <source>
        <dbReference type="Pfam" id="PF04326"/>
    </source>
</evidence>
<dbReference type="InterPro" id="IPR007421">
    <property type="entry name" value="Schlafen_AlbA_2_dom"/>
</dbReference>
<protein>
    <submittedName>
        <fullName evidence="2">Divergent AAA domain protein</fullName>
    </submittedName>
</protein>
<proteinExistence type="predicted"/>